<dbReference type="SFLD" id="SFLDG01067">
    <property type="entry name" value="SPASM/twitch_domain_containing"/>
    <property type="match status" value="1"/>
</dbReference>
<feature type="binding site" evidence="12">
    <location>
        <position position="102"/>
    </location>
    <ligand>
        <name>S-adenosyl-L-methionine</name>
        <dbReference type="ChEBI" id="CHEBI:59789"/>
    </ligand>
</feature>
<evidence type="ECO:0000256" key="1">
    <source>
        <dbReference type="ARBA" id="ARBA00012167"/>
    </source>
</evidence>
<keyword evidence="4 12" id="KW-0479">Metal-binding</keyword>
<dbReference type="GO" id="GO:0061799">
    <property type="term" value="F:cyclic pyranopterin monophosphate synthase activity"/>
    <property type="evidence" value="ECO:0007669"/>
    <property type="project" value="TreeGrafter"/>
</dbReference>
<proteinExistence type="inferred from homology"/>
<dbReference type="EC" id="4.1.99.22" evidence="1 12"/>
<feature type="binding site" evidence="12">
    <location>
        <position position="61"/>
    </location>
    <ligand>
        <name>[4Fe-4S] cluster</name>
        <dbReference type="ChEBI" id="CHEBI:49883"/>
        <label>1</label>
        <note>4Fe-4S-S-AdoMet</note>
    </ligand>
</feature>
<dbReference type="PROSITE" id="PS51918">
    <property type="entry name" value="RADICAL_SAM"/>
    <property type="match status" value="1"/>
</dbReference>
<dbReference type="SFLD" id="SFLDS00029">
    <property type="entry name" value="Radical_SAM"/>
    <property type="match status" value="1"/>
</dbReference>
<dbReference type="HAMAP" id="MF_01225_B">
    <property type="entry name" value="MoaA_B"/>
    <property type="match status" value="1"/>
</dbReference>
<evidence type="ECO:0000313" key="16">
    <source>
        <dbReference type="Proteomes" id="UP000011016"/>
    </source>
</evidence>
<keyword evidence="9 12" id="KW-0501">Molybdenum cofactor biosynthesis</keyword>
<accession>I7IWY2</accession>
<dbReference type="PANTHER" id="PTHR22960:SF0">
    <property type="entry name" value="MOLYBDENUM COFACTOR BIOSYNTHESIS PROTEIN 1"/>
    <property type="match status" value="1"/>
</dbReference>
<keyword evidence="10 12" id="KW-0456">Lyase</keyword>
<dbReference type="GO" id="GO:0051539">
    <property type="term" value="F:4 iron, 4 sulfur cluster binding"/>
    <property type="evidence" value="ECO:0007669"/>
    <property type="project" value="UniProtKB-UniRule"/>
</dbReference>
<evidence type="ECO:0000256" key="2">
    <source>
        <dbReference type="ARBA" id="ARBA00022485"/>
    </source>
</evidence>
<feature type="binding site" evidence="12">
    <location>
        <position position="60"/>
    </location>
    <ligand>
        <name>S-adenosyl-L-methionine</name>
        <dbReference type="ChEBI" id="CHEBI:59789"/>
    </ligand>
</feature>
<feature type="binding site" evidence="12">
    <location>
        <position position="98"/>
    </location>
    <ligand>
        <name>GTP</name>
        <dbReference type="ChEBI" id="CHEBI:37565"/>
    </ligand>
</feature>
<dbReference type="UniPathway" id="UPA00344"/>
<dbReference type="NCBIfam" id="TIGR02666">
    <property type="entry name" value="moaA"/>
    <property type="match status" value="1"/>
</dbReference>
<keyword evidence="6 12" id="KW-0408">Iron</keyword>
<dbReference type="InterPro" id="IPR013483">
    <property type="entry name" value="MoaA"/>
</dbReference>
<name>I7IWY2_9CORY</name>
<feature type="binding site" evidence="12">
    <location>
        <position position="133"/>
    </location>
    <ligand>
        <name>GTP</name>
        <dbReference type="ChEBI" id="CHEBI:37565"/>
    </ligand>
</feature>
<evidence type="ECO:0000256" key="6">
    <source>
        <dbReference type="ARBA" id="ARBA00023004"/>
    </source>
</evidence>
<dbReference type="AlphaFoldDB" id="I7IWY2"/>
<evidence type="ECO:0000256" key="10">
    <source>
        <dbReference type="ARBA" id="ARBA00023239"/>
    </source>
</evidence>
<dbReference type="Pfam" id="PF04055">
    <property type="entry name" value="Radical_SAM"/>
    <property type="match status" value="1"/>
</dbReference>
<keyword evidence="7 12" id="KW-0411">Iron-sulfur</keyword>
<keyword evidence="3 12" id="KW-0949">S-adenosyl-L-methionine</keyword>
<dbReference type="InterPro" id="IPR000385">
    <property type="entry name" value="MoaA_NifB_PqqE_Fe-S-bd_CS"/>
</dbReference>
<dbReference type="InterPro" id="IPR007197">
    <property type="entry name" value="rSAM"/>
</dbReference>
<evidence type="ECO:0000256" key="8">
    <source>
        <dbReference type="ARBA" id="ARBA00023134"/>
    </source>
</evidence>
<feature type="binding site" evidence="12">
    <location>
        <position position="58"/>
    </location>
    <ligand>
        <name>[4Fe-4S] cluster</name>
        <dbReference type="ChEBI" id="CHEBI:49883"/>
        <label>1</label>
        <note>4Fe-4S-S-AdoMet</note>
    </ligand>
</feature>
<comment type="cofactor">
    <cofactor evidence="12">
        <name>[4Fe-4S] cluster</name>
        <dbReference type="ChEBI" id="CHEBI:49883"/>
    </cofactor>
    <text evidence="12">Binds 2 [4Fe-4S] clusters. Binds 1 [4Fe-4S] cluster coordinated with 3 cysteines and an exchangeable S-adenosyl-L-methionine and 1 [4Fe-4S] cluster coordinated with 3 cysteines and the GTP-derived substrate.</text>
</comment>
<feature type="binding site" evidence="12">
    <location>
        <position position="157"/>
    </location>
    <ligand>
        <name>S-adenosyl-L-methionine</name>
        <dbReference type="ChEBI" id="CHEBI:59789"/>
    </ligand>
</feature>
<organism evidence="15 16">
    <name type="scientific">Corynebacterium otitidis ATCC 51513</name>
    <dbReference type="NCBI Taxonomy" id="883169"/>
    <lineage>
        <taxon>Bacteria</taxon>
        <taxon>Bacillati</taxon>
        <taxon>Actinomycetota</taxon>
        <taxon>Actinomycetes</taxon>
        <taxon>Mycobacteriales</taxon>
        <taxon>Corynebacteriaceae</taxon>
        <taxon>Corynebacterium</taxon>
    </lineage>
</organism>
<dbReference type="SMART" id="SM00729">
    <property type="entry name" value="Elp3"/>
    <property type="match status" value="1"/>
</dbReference>
<evidence type="ECO:0000256" key="9">
    <source>
        <dbReference type="ARBA" id="ARBA00023150"/>
    </source>
</evidence>
<evidence type="ECO:0000256" key="4">
    <source>
        <dbReference type="ARBA" id="ARBA00022723"/>
    </source>
</evidence>
<comment type="pathway">
    <text evidence="12">Cofactor biosynthesis; molybdopterin biosynthesis.</text>
</comment>
<dbReference type="EMBL" id="CAJZ01000093">
    <property type="protein sequence ID" value="CCI83343.1"/>
    <property type="molecule type" value="Genomic_DNA"/>
</dbReference>
<feature type="binding site" evidence="12">
    <location>
        <position position="194"/>
    </location>
    <ligand>
        <name>GTP</name>
        <dbReference type="ChEBI" id="CHEBI:37565"/>
    </ligand>
</feature>
<dbReference type="Proteomes" id="UP000011016">
    <property type="component" value="Unassembled WGS sequence"/>
</dbReference>
<feature type="region of interest" description="Disordered" evidence="13">
    <location>
        <begin position="1"/>
        <end position="28"/>
    </location>
</feature>
<dbReference type="GO" id="GO:0005525">
    <property type="term" value="F:GTP binding"/>
    <property type="evidence" value="ECO:0007669"/>
    <property type="project" value="UniProtKB-UniRule"/>
</dbReference>
<dbReference type="InterPro" id="IPR058240">
    <property type="entry name" value="rSAM_sf"/>
</dbReference>
<evidence type="ECO:0000313" key="15">
    <source>
        <dbReference type="EMBL" id="CCI83343.1"/>
    </source>
</evidence>
<feature type="binding site" evidence="12">
    <location>
        <position position="314"/>
    </location>
    <ligand>
        <name>[4Fe-4S] cluster</name>
        <dbReference type="ChEBI" id="CHEBI:49883"/>
        <label>2</label>
        <note>4Fe-4S-substrate</note>
    </ligand>
</feature>
<comment type="subunit">
    <text evidence="12">Monomer and homodimer.</text>
</comment>
<reference evidence="15 16" key="1">
    <citation type="journal article" date="2012" name="J. Bacteriol.">
        <title>Draft Genome Sequence of Turicella otitidis ATCC 51513, Isolated from Middle Ear Fluid from a Child with Otitis Media.</title>
        <authorList>
            <person name="Brinkrolf K."/>
            <person name="Schneider J."/>
            <person name="Knecht M."/>
            <person name="Ruckert C."/>
            <person name="Tauch A."/>
        </authorList>
    </citation>
    <scope>NUCLEOTIDE SEQUENCE [LARGE SCALE GENOMIC DNA]</scope>
    <source>
        <strain evidence="15 16">ATCC 51513</strain>
    </source>
</reference>
<evidence type="ECO:0000256" key="7">
    <source>
        <dbReference type="ARBA" id="ARBA00023014"/>
    </source>
</evidence>
<dbReference type="SUPFAM" id="SSF102114">
    <property type="entry name" value="Radical SAM enzymes"/>
    <property type="match status" value="1"/>
</dbReference>
<gene>
    <name evidence="12 15" type="primary">moaA</name>
    <name evidence="15" type="ORF">BN46_0607</name>
</gene>
<sequence>MIRPMTSPAALPTPTMPPRPGRGNRPRAAAAPRLLEDAFGRVARDLRVSLTDRCNLRCTYCMPAAGLEWIPTPETLSDEETIRLITLAVERLGIRQVRFTGGEPLLRRSLPEIVAATKQLATDEDAPPETAITTNALGLDKKARRLKEAGLNRVNISLDTIDRENYARLTRRDRLEGVFAGIDAALEAGLEPVKINSVVMPGINDGDVVELALFALERGLELRFIEQMPLGPPECWDRERMVTANDILDRLQERLDLEPARRPRGSAPAEVFRARDRKRPGVSGTIGVIASVSAPFCGDCDRTRLTTDGAVRSCLFASEETSLRDLMRAGASDEELAEAWAGAMAIKKPGHGIDDPSFVQPRRRMSAIGG</sequence>
<comment type="similarity">
    <text evidence="12">Belongs to the radical SAM superfamily. MoaA family.</text>
</comment>
<dbReference type="InterPro" id="IPR006638">
    <property type="entry name" value="Elp3/MiaA/NifB-like_rSAM"/>
</dbReference>
<feature type="binding site" evidence="12">
    <location>
        <position position="297"/>
    </location>
    <ligand>
        <name>[4Fe-4S] cluster</name>
        <dbReference type="ChEBI" id="CHEBI:49883"/>
        <label>2</label>
        <note>4Fe-4S-substrate</note>
    </ligand>
</feature>
<feature type="binding site" evidence="12">
    <location>
        <position position="228"/>
    </location>
    <ligand>
        <name>S-adenosyl-L-methionine</name>
        <dbReference type="ChEBI" id="CHEBI:59789"/>
    </ligand>
</feature>
<dbReference type="GO" id="GO:1904047">
    <property type="term" value="F:S-adenosyl-L-methionine binding"/>
    <property type="evidence" value="ECO:0007669"/>
    <property type="project" value="UniProtKB-UniRule"/>
</dbReference>
<evidence type="ECO:0000256" key="3">
    <source>
        <dbReference type="ARBA" id="ARBA00022691"/>
    </source>
</evidence>
<feature type="binding site" evidence="12">
    <location>
        <position position="300"/>
    </location>
    <ligand>
        <name>[4Fe-4S] cluster</name>
        <dbReference type="ChEBI" id="CHEBI:49883"/>
        <label>2</label>
        <note>4Fe-4S-substrate</note>
    </ligand>
</feature>
<dbReference type="GO" id="GO:0046872">
    <property type="term" value="F:metal ion binding"/>
    <property type="evidence" value="ECO:0007669"/>
    <property type="project" value="UniProtKB-KW"/>
</dbReference>
<evidence type="ECO:0000256" key="11">
    <source>
        <dbReference type="ARBA" id="ARBA00048697"/>
    </source>
</evidence>
<dbReference type="Gene3D" id="3.20.20.70">
    <property type="entry name" value="Aldolase class I"/>
    <property type="match status" value="1"/>
</dbReference>
<keyword evidence="8 12" id="KW-0342">GTP-binding</keyword>
<protein>
    <recommendedName>
        <fullName evidence="1 12">GTP 3',8-cyclase</fullName>
        <ecNumber evidence="1 12">4.1.99.22</ecNumber>
    </recommendedName>
    <alternativeName>
        <fullName evidence="12">Molybdenum cofactor biosynthesis protein A</fullName>
    </alternativeName>
</protein>
<dbReference type="InterPro" id="IPR010505">
    <property type="entry name" value="MoaA_twitch"/>
</dbReference>
<dbReference type="CDD" id="cd21117">
    <property type="entry name" value="Twitch_MoaA"/>
    <property type="match status" value="1"/>
</dbReference>
<dbReference type="GO" id="GO:0006777">
    <property type="term" value="P:Mo-molybdopterin cofactor biosynthetic process"/>
    <property type="evidence" value="ECO:0007669"/>
    <property type="project" value="UniProtKB-UniRule"/>
</dbReference>
<evidence type="ECO:0000256" key="5">
    <source>
        <dbReference type="ARBA" id="ARBA00022741"/>
    </source>
</evidence>
<dbReference type="PROSITE" id="PS01305">
    <property type="entry name" value="MOAA_NIFB_PQQE"/>
    <property type="match status" value="1"/>
</dbReference>
<feature type="compositionally biased region" description="Low complexity" evidence="13">
    <location>
        <begin position="1"/>
        <end position="13"/>
    </location>
</feature>
<evidence type="ECO:0000256" key="12">
    <source>
        <dbReference type="HAMAP-Rule" id="MF_01225"/>
    </source>
</evidence>
<comment type="function">
    <text evidence="12">Catalyzes the cyclization of GTP to (8S)-3',8-cyclo-7,8-dihydroguanosine 5'-triphosphate.</text>
</comment>
<dbReference type="PANTHER" id="PTHR22960">
    <property type="entry name" value="MOLYBDOPTERIN COFACTOR SYNTHESIS PROTEIN A"/>
    <property type="match status" value="1"/>
</dbReference>
<dbReference type="InterPro" id="IPR050105">
    <property type="entry name" value="MoCo_biosynth_MoaA/MoaC"/>
</dbReference>
<dbReference type="InterPro" id="IPR040064">
    <property type="entry name" value="MoaA-like"/>
</dbReference>
<evidence type="ECO:0000256" key="13">
    <source>
        <dbReference type="SAM" id="MobiDB-lite"/>
    </source>
</evidence>
<comment type="caution">
    <text evidence="15">The sequence shown here is derived from an EMBL/GenBank/DDBJ whole genome shotgun (WGS) entry which is preliminary data.</text>
</comment>
<keyword evidence="5 12" id="KW-0547">Nucleotide-binding</keyword>
<dbReference type="GO" id="GO:0061798">
    <property type="term" value="F:GTP 3',8'-cyclase activity"/>
    <property type="evidence" value="ECO:0007669"/>
    <property type="project" value="UniProtKB-UniRule"/>
</dbReference>
<feature type="binding site" evidence="12">
    <location>
        <position position="54"/>
    </location>
    <ligand>
        <name>[4Fe-4S] cluster</name>
        <dbReference type="ChEBI" id="CHEBI:49883"/>
        <label>1</label>
        <note>4Fe-4S-S-AdoMet</note>
    </ligand>
</feature>
<feature type="binding site" evidence="12">
    <location>
        <position position="47"/>
    </location>
    <ligand>
        <name>GTP</name>
        <dbReference type="ChEBI" id="CHEBI:37565"/>
    </ligand>
</feature>
<dbReference type="Pfam" id="PF06463">
    <property type="entry name" value="Mob_synth_C"/>
    <property type="match status" value="1"/>
</dbReference>
<dbReference type="SFLD" id="SFLDG01386">
    <property type="entry name" value="main_SPASM_domain-containing"/>
    <property type="match status" value="1"/>
</dbReference>
<evidence type="ECO:0000259" key="14">
    <source>
        <dbReference type="PROSITE" id="PS51918"/>
    </source>
</evidence>
<dbReference type="InterPro" id="IPR013785">
    <property type="entry name" value="Aldolase_TIM"/>
</dbReference>
<comment type="catalytic activity">
    <reaction evidence="11 12">
        <text>GTP + AH2 + S-adenosyl-L-methionine = (8S)-3',8-cyclo-7,8-dihydroguanosine 5'-triphosphate + 5'-deoxyadenosine + L-methionine + A + H(+)</text>
        <dbReference type="Rhea" id="RHEA:49576"/>
        <dbReference type="ChEBI" id="CHEBI:13193"/>
        <dbReference type="ChEBI" id="CHEBI:15378"/>
        <dbReference type="ChEBI" id="CHEBI:17319"/>
        <dbReference type="ChEBI" id="CHEBI:17499"/>
        <dbReference type="ChEBI" id="CHEBI:37565"/>
        <dbReference type="ChEBI" id="CHEBI:57844"/>
        <dbReference type="ChEBI" id="CHEBI:59789"/>
        <dbReference type="ChEBI" id="CHEBI:131766"/>
        <dbReference type="EC" id="4.1.99.22"/>
    </reaction>
</comment>
<dbReference type="CDD" id="cd01335">
    <property type="entry name" value="Radical_SAM"/>
    <property type="match status" value="1"/>
</dbReference>
<keyword evidence="2 12" id="KW-0004">4Fe-4S</keyword>
<feature type="compositionally biased region" description="Basic residues" evidence="13">
    <location>
        <begin position="361"/>
        <end position="370"/>
    </location>
</feature>
<dbReference type="SFLD" id="SFLDG01383">
    <property type="entry name" value="cyclic_pyranopterin_phosphate"/>
    <property type="match status" value="1"/>
</dbReference>
<feature type="binding site" evidence="12">
    <location>
        <begin position="302"/>
        <end position="304"/>
    </location>
    <ligand>
        <name>GTP</name>
        <dbReference type="ChEBI" id="CHEBI:37565"/>
    </ligand>
</feature>
<feature type="region of interest" description="Disordered" evidence="13">
    <location>
        <begin position="351"/>
        <end position="370"/>
    </location>
</feature>
<feature type="domain" description="Radical SAM core" evidence="14">
    <location>
        <begin position="38"/>
        <end position="258"/>
    </location>
</feature>